<dbReference type="Gene3D" id="3.20.20.140">
    <property type="entry name" value="Metal-dependent hydrolases"/>
    <property type="match status" value="1"/>
</dbReference>
<gene>
    <name evidence="1" type="ORF">cpL1_0764</name>
</gene>
<evidence type="ECO:0000313" key="1">
    <source>
        <dbReference type="EMBL" id="KTF28729.1"/>
    </source>
</evidence>
<reference evidence="1 2" key="1">
    <citation type="submission" date="2015-06" db="EMBL/GenBank/DDBJ databases">
        <title>More than comparative genomics: Whole genome sequencing reveals elusive C. pecorum plasmid and re-evaluates genetic differences and phylogenetic relationships between C. pecorum from pig, cattle, sheep and koala hosts.</title>
        <authorList>
            <person name="Jelocnik M."/>
            <person name="Bachmann N.L."/>
            <person name="Kaltenboeck B."/>
            <person name="Waugh C."/>
            <person name="Woolford L."/>
            <person name="Speight N."/>
            <person name="Gillett A."/>
            <person name="Higgins D."/>
            <person name="Flanagan C."/>
            <person name="Myers G."/>
            <person name="Timms P."/>
            <person name="Polkinghorne A."/>
        </authorList>
    </citation>
    <scope>NUCLEOTIDE SEQUENCE [LARGE SCALE GENOMIC DNA]</scope>
    <source>
        <strain evidence="1 2">L1</strain>
    </source>
</reference>
<evidence type="ECO:0000313" key="2">
    <source>
        <dbReference type="Proteomes" id="UP000054301"/>
    </source>
</evidence>
<dbReference type="Pfam" id="PF01244">
    <property type="entry name" value="Peptidase_M19"/>
    <property type="match status" value="1"/>
</dbReference>
<dbReference type="InterPro" id="IPR032466">
    <property type="entry name" value="Metal_Hydrolase"/>
</dbReference>
<dbReference type="Proteomes" id="UP000054301">
    <property type="component" value="Unassembled WGS sequence"/>
</dbReference>
<name>A0AA40PQG7_9CHLA</name>
<dbReference type="PANTHER" id="PTHR10443:SF12">
    <property type="entry name" value="DIPEPTIDASE"/>
    <property type="match status" value="1"/>
</dbReference>
<dbReference type="EMBL" id="LFRH01000003">
    <property type="protein sequence ID" value="KTF28729.1"/>
    <property type="molecule type" value="Genomic_DNA"/>
</dbReference>
<dbReference type="GO" id="GO:0070573">
    <property type="term" value="F:metallodipeptidase activity"/>
    <property type="evidence" value="ECO:0007669"/>
    <property type="project" value="InterPro"/>
</dbReference>
<dbReference type="PANTHER" id="PTHR10443">
    <property type="entry name" value="MICROSOMAL DIPEPTIDASE"/>
    <property type="match status" value="1"/>
</dbReference>
<comment type="caution">
    <text evidence="1">The sequence shown here is derived from an EMBL/GenBank/DDBJ whole genome shotgun (WGS) entry which is preliminary data.</text>
</comment>
<dbReference type="InterPro" id="IPR008257">
    <property type="entry name" value="Pept_M19"/>
</dbReference>
<organism evidence="1 2">
    <name type="scientific">Chlamydia pecorum</name>
    <dbReference type="NCBI Taxonomy" id="85991"/>
    <lineage>
        <taxon>Bacteria</taxon>
        <taxon>Pseudomonadati</taxon>
        <taxon>Chlamydiota</taxon>
        <taxon>Chlamydiia</taxon>
        <taxon>Chlamydiales</taxon>
        <taxon>Chlamydiaceae</taxon>
        <taxon>Chlamydia/Chlamydophila group</taxon>
        <taxon>Chlamydia</taxon>
    </lineage>
</organism>
<dbReference type="PROSITE" id="PS51365">
    <property type="entry name" value="RENAL_DIPEPTIDASE_2"/>
    <property type="match status" value="1"/>
</dbReference>
<dbReference type="GO" id="GO:0006508">
    <property type="term" value="P:proteolysis"/>
    <property type="evidence" value="ECO:0007669"/>
    <property type="project" value="InterPro"/>
</dbReference>
<dbReference type="RefSeq" id="WP_024010909.1">
    <property type="nucleotide sequence ID" value="NZ_CP085634.1"/>
</dbReference>
<sequence>MIIDFHGDLLSHPTFSLKDPAVRCSPQQLVVGGITTQVCALYVAHYRDSLTFSQQNQLFFSLPDQEAHIQLITYEKPSLNTDSQNPKVSIIRSLENASGLGGDDQPLEELLNQLIMLSKQGPIAYLSPVWNMKNRFGGGCLEPGKLSADGKNLLNLMDELAIPVDLSHCSDKLVDDILDYTLDKLPNLRVLASHSNFRTVKNSPRNLLDIHAKEISSRGGIIGLNVVKKFVGESLQDLKKHLSYAESLGVLSSIVLGTDFFYSLDNEDKFFSECRSSEDHPKIHQIIKEYSKKHAQEILYMQGEKFLTQIVLSQVKQHNF</sequence>
<dbReference type="SUPFAM" id="SSF51556">
    <property type="entry name" value="Metallo-dependent hydrolases"/>
    <property type="match status" value="1"/>
</dbReference>
<protein>
    <submittedName>
        <fullName evidence="1">Membrane dipeptidase family protein</fullName>
    </submittedName>
</protein>
<accession>A0AA40PQG7</accession>
<proteinExistence type="predicted"/>
<dbReference type="AlphaFoldDB" id="A0AA40PQG7"/>